<dbReference type="PANTHER" id="PTHR45586:SF1">
    <property type="entry name" value="LIPOPOLYSACCHARIDE ASSEMBLY PROTEIN B"/>
    <property type="match status" value="1"/>
</dbReference>
<keyword evidence="1" id="KW-0677">Repeat</keyword>
<dbReference type="InterPro" id="IPR051012">
    <property type="entry name" value="CellSynth/LPSAsmb/PSIAsmb"/>
</dbReference>
<evidence type="ECO:0000256" key="1">
    <source>
        <dbReference type="ARBA" id="ARBA00022737"/>
    </source>
</evidence>
<evidence type="ECO:0000256" key="3">
    <source>
        <dbReference type="PROSITE-ProRule" id="PRU00339"/>
    </source>
</evidence>
<dbReference type="PROSITE" id="PS50005">
    <property type="entry name" value="TPR"/>
    <property type="match status" value="2"/>
</dbReference>
<dbReference type="SUPFAM" id="SSF48452">
    <property type="entry name" value="TPR-like"/>
    <property type="match status" value="1"/>
</dbReference>
<reference evidence="4 5" key="1">
    <citation type="submission" date="2015-10" db="EMBL/GenBank/DDBJ databases">
        <title>Draft genome sequence of Streptomyces yokosukanensis DSM 40224, type strain for the species Streptomyces yokosukanensis.</title>
        <authorList>
            <person name="Ruckert C."/>
            <person name="Winkler A."/>
            <person name="Kalinowski J."/>
            <person name="Kampfer P."/>
            <person name="Glaeser S."/>
        </authorList>
    </citation>
    <scope>NUCLEOTIDE SEQUENCE [LARGE SCALE GENOMIC DNA]</scope>
    <source>
        <strain evidence="4 5">DSM 40224</strain>
    </source>
</reference>
<evidence type="ECO:0000256" key="2">
    <source>
        <dbReference type="ARBA" id="ARBA00022803"/>
    </source>
</evidence>
<dbReference type="Gene3D" id="1.25.40.10">
    <property type="entry name" value="Tetratricopeptide repeat domain"/>
    <property type="match status" value="1"/>
</dbReference>
<accession>A0A124HFJ1</accession>
<dbReference type="EMBL" id="LMWN01000032">
    <property type="protein sequence ID" value="KUN04017.1"/>
    <property type="molecule type" value="Genomic_DNA"/>
</dbReference>
<evidence type="ECO:0000313" key="5">
    <source>
        <dbReference type="Proteomes" id="UP000053127"/>
    </source>
</evidence>
<proteinExistence type="predicted"/>
<dbReference type="Pfam" id="PF13414">
    <property type="entry name" value="TPR_11"/>
    <property type="match status" value="1"/>
</dbReference>
<organism evidence="4 5">
    <name type="scientific">Streptomyces yokosukanensis</name>
    <dbReference type="NCBI Taxonomy" id="67386"/>
    <lineage>
        <taxon>Bacteria</taxon>
        <taxon>Bacillati</taxon>
        <taxon>Actinomycetota</taxon>
        <taxon>Actinomycetes</taxon>
        <taxon>Kitasatosporales</taxon>
        <taxon>Streptomycetaceae</taxon>
        <taxon>Streptomyces</taxon>
    </lineage>
</organism>
<name>A0A124HFJ1_9ACTN</name>
<feature type="repeat" description="TPR" evidence="3">
    <location>
        <begin position="433"/>
        <end position="466"/>
    </location>
</feature>
<dbReference type="Proteomes" id="UP000053127">
    <property type="component" value="Unassembled WGS sequence"/>
</dbReference>
<dbReference type="Pfam" id="PF13181">
    <property type="entry name" value="TPR_8"/>
    <property type="match status" value="1"/>
</dbReference>
<sequence>MLFVQIGREWARLLPPGPSDRSESAERAIREALAAAASGGLAAHVKARGPELSRHLPRLVERARTDALDDRRDVGELGEVLAAFGYLSTEAQAAGHFLVGYAQRSLGEGARHFELARLAYRDLGRPVPERLSALAAEASRLEPKSDRSARGLTEAFGALAAADRDCSDRVAPGVRQFLLVLQVTRDLMAGGAPPAGMPAVTGDDLHTLRSAMVAALDRPERVALLARWIQSLRGLPADSTEELDSMVHLLGEVHEPEPRIHLLRDLIAHGDRRPGTTSRLAKSLTDVGRWGEAKAVLVARVGDRPGPEHLELVQLLAMLCITTQDPDASAWTAELRALGGDLPESAMPPPSQIAGSAGPVPQVRFEDGTLTIDPSLAGQGQNAIAAQLRAAMVRGLPREEGARLLADIARKEPELYPQVMALLRPDARPRSTAEEHLARAEGLFARRSYREAVSAYQQALAADPNLEYAHLGLGDAYYMLGDFHAAAAHFTESIAIRPTPQAYRFLGDALLKGRDDRRRAKECYEQALALDPEYGGARAALAHLERRSR</sequence>
<dbReference type="InterPro" id="IPR011990">
    <property type="entry name" value="TPR-like_helical_dom_sf"/>
</dbReference>
<dbReference type="STRING" id="67386.AQI95_21525"/>
<gene>
    <name evidence="4" type="ORF">AQI95_21525</name>
</gene>
<comment type="caution">
    <text evidence="4">The sequence shown here is derived from an EMBL/GenBank/DDBJ whole genome shotgun (WGS) entry which is preliminary data.</text>
</comment>
<evidence type="ECO:0000313" key="4">
    <source>
        <dbReference type="EMBL" id="KUN04017.1"/>
    </source>
</evidence>
<dbReference type="InterPro" id="IPR019734">
    <property type="entry name" value="TPR_rpt"/>
</dbReference>
<protein>
    <submittedName>
        <fullName evidence="4">Uncharacterized protein</fullName>
    </submittedName>
</protein>
<dbReference type="SMART" id="SM00028">
    <property type="entry name" value="TPR"/>
    <property type="match status" value="3"/>
</dbReference>
<keyword evidence="2 3" id="KW-0802">TPR repeat</keyword>
<keyword evidence="5" id="KW-1185">Reference proteome</keyword>
<dbReference type="PANTHER" id="PTHR45586">
    <property type="entry name" value="TPR REPEAT-CONTAINING PROTEIN PA4667"/>
    <property type="match status" value="1"/>
</dbReference>
<dbReference type="AlphaFoldDB" id="A0A124HFJ1"/>
<feature type="repeat" description="TPR" evidence="3">
    <location>
        <begin position="467"/>
        <end position="500"/>
    </location>
</feature>